<dbReference type="InterPro" id="IPR037018">
    <property type="entry name" value="GH65_N"/>
</dbReference>
<dbReference type="Pfam" id="PF03633">
    <property type="entry name" value="Glyco_hydro_65C"/>
    <property type="match status" value="1"/>
</dbReference>
<accession>A0A0R1JSE4</accession>
<dbReference type="Gene3D" id="1.50.10.10">
    <property type="match status" value="1"/>
</dbReference>
<dbReference type="STRING" id="1291734.FD02_GL000802"/>
<dbReference type="AlphaFoldDB" id="A0A0R1JSE4"/>
<feature type="domain" description="Glycoside hydrolase family 65 central catalytic" evidence="1">
    <location>
        <begin position="433"/>
        <end position="829"/>
    </location>
</feature>
<dbReference type="InterPro" id="IPR012341">
    <property type="entry name" value="6hp_glycosidase-like_sf"/>
</dbReference>
<gene>
    <name evidence="4" type="ORF">FD02_GL000802</name>
</gene>
<evidence type="ECO:0000313" key="5">
    <source>
        <dbReference type="Proteomes" id="UP000051804"/>
    </source>
</evidence>
<evidence type="ECO:0000313" key="4">
    <source>
        <dbReference type="EMBL" id="KRK74207.1"/>
    </source>
</evidence>
<comment type="caution">
    <text evidence="4">The sequence shown here is derived from an EMBL/GenBank/DDBJ whole genome shotgun (WGS) entry which is preliminary data.</text>
</comment>
<dbReference type="GO" id="GO:0030246">
    <property type="term" value="F:carbohydrate binding"/>
    <property type="evidence" value="ECO:0007669"/>
    <property type="project" value="InterPro"/>
</dbReference>
<dbReference type="Gene3D" id="2.70.98.40">
    <property type="entry name" value="Glycoside hydrolase, family 65, N-terminal domain"/>
    <property type="match status" value="1"/>
</dbReference>
<dbReference type="Proteomes" id="UP000051804">
    <property type="component" value="Unassembled WGS sequence"/>
</dbReference>
<feature type="domain" description="Glycoside hydrolase family 65 C-terminal" evidence="2">
    <location>
        <begin position="842"/>
        <end position="897"/>
    </location>
</feature>
<dbReference type="PANTHER" id="PTHR11051:SF8">
    <property type="entry name" value="PROTEIN-GLUCOSYLGALACTOSYLHYDROXYLYSINE GLUCOSIDASE"/>
    <property type="match status" value="1"/>
</dbReference>
<dbReference type="GO" id="GO:0016757">
    <property type="term" value="F:glycosyltransferase activity"/>
    <property type="evidence" value="ECO:0007669"/>
    <property type="project" value="UniProtKB-ARBA"/>
</dbReference>
<dbReference type="Gene3D" id="2.60.420.10">
    <property type="entry name" value="Maltose phosphorylase, domain 3"/>
    <property type="match status" value="1"/>
</dbReference>
<keyword evidence="5" id="KW-1185">Reference proteome</keyword>
<dbReference type="InterPro" id="IPR008928">
    <property type="entry name" value="6-hairpin_glycosidase_sf"/>
</dbReference>
<reference evidence="4 5" key="1">
    <citation type="journal article" date="2015" name="Genome Announc.">
        <title>Expanding the biotechnology potential of lactobacilli through comparative genomics of 213 strains and associated genera.</title>
        <authorList>
            <person name="Sun Z."/>
            <person name="Harris H.M."/>
            <person name="McCann A."/>
            <person name="Guo C."/>
            <person name="Argimon S."/>
            <person name="Zhang W."/>
            <person name="Yang X."/>
            <person name="Jeffery I.B."/>
            <person name="Cooney J.C."/>
            <person name="Kagawa T.F."/>
            <person name="Liu W."/>
            <person name="Song Y."/>
            <person name="Salvetti E."/>
            <person name="Wrobel A."/>
            <person name="Rasinkangas P."/>
            <person name="Parkhill J."/>
            <person name="Rea M.C."/>
            <person name="O'Sullivan O."/>
            <person name="Ritari J."/>
            <person name="Douillard F.P."/>
            <person name="Paul Ross R."/>
            <person name="Yang R."/>
            <person name="Briner A.E."/>
            <person name="Felis G.E."/>
            <person name="de Vos W.M."/>
            <person name="Barrangou R."/>
            <person name="Klaenhammer T.R."/>
            <person name="Caufield P.W."/>
            <person name="Cui Y."/>
            <person name="Zhang H."/>
            <person name="O'Toole P.W."/>
        </authorList>
    </citation>
    <scope>NUCLEOTIDE SEQUENCE [LARGE SCALE GENOMIC DNA]</scope>
    <source>
        <strain evidence="4 5">JCM 17158</strain>
    </source>
</reference>
<dbReference type="InterPro" id="IPR005194">
    <property type="entry name" value="Glyco_hydro_65_C"/>
</dbReference>
<dbReference type="PATRIC" id="fig|1291734.4.peg.828"/>
<dbReference type="InterPro" id="IPR005195">
    <property type="entry name" value="Glyco_hydro_65_M"/>
</dbReference>
<dbReference type="InterPro" id="IPR011013">
    <property type="entry name" value="Gal_mutarotase_sf_dom"/>
</dbReference>
<dbReference type="EMBL" id="AZDJ01000001">
    <property type="protein sequence ID" value="KRK74207.1"/>
    <property type="molecule type" value="Genomic_DNA"/>
</dbReference>
<name>A0A0R1JSE4_9LACO</name>
<sequence>MYTLLKRGERLNTVSLKILPDAIAVTLPAGATADQLRITDDPDQSIGDNLENLRVQLVGIDFAAIIIENPLSYPFSDTVVGFHGGRIDIGLALTNMFNVPVVAQPTVKRIGLAEALNAKREQASWHLDYYGQYQGKRNRGQEAMLTIGNGFYGLRGAYVEAQADADNYPGLYVAGVYNQTTTTINGRDVTNEDLVNLPNVQALTVSIDQGNPIRIRHRDIHDIYRSLDLRTGRLTTTLMLALATGHQLMIQTQKVAGMNHWHQLGLRYAITPLNFAGTIQISATIDGDVVNGNVDRYAQFDQHHVAVTGMASAGERALLTGQTKTSHIEFALGSKLTTGAKATPVTTTTGAKAIRQSLTLDVQPGETYTVDKTVAIFTSRETSGALDTAVWEELAGADFDHITADSAAYYRHLWQTSDITVDGDLISQKLLRVNAFHLAVAGGALASGQLDASVGARGLHGEAYRGHVFWDELFVMPAYIDQSPEIAKQMLLYRYRRLPAAREAAKAAGNAGAMFPWQSASRGDEQAQSLHLNPLTNQWDPDYSRRQRHVSLAIAYNVWLYWHTTGDDAFMRDNGLEMLLSIGKFWLSKAELDPQTKQYHISGVMGPDEFHEGYPNAKTAGLTDNTYTNLLVAWLLGTLQQLQAPFAKNWAQAAQASDWQAADTKLAKAVQQHLAIPVNRDGILGQFAGYFKLPTLDFDAYRKQYGDISRLDRILKAAGKTPDAYQVAKQADTLMAWYLLPQATMQHLLKGLGVKLPPDYFAQNLQFYLDRTTHGSTLSRIVYAALTLMAGRSDQSWQFYHQALFSDYWDIQGGTTAEGIHLGVMGATLNVATQVYGGADLRGPQPTITPHLPDHWTKLSFSLRWHGTVLRVTETAATITVQADHDLTLQVLGRSLSLTANQAQTVTMGKDEEHESL</sequence>
<proteinExistence type="predicted"/>
<evidence type="ECO:0000259" key="2">
    <source>
        <dbReference type="Pfam" id="PF03633"/>
    </source>
</evidence>
<dbReference type="Pfam" id="PF03636">
    <property type="entry name" value="Glyco_hydro_65N"/>
    <property type="match status" value="1"/>
</dbReference>
<protein>
    <submittedName>
        <fullName evidence="4">Trehalose 6-phosphate phosphorylase</fullName>
    </submittedName>
</protein>
<feature type="domain" description="Glycoside hydrolase family 65 N-terminal" evidence="3">
    <location>
        <begin position="132"/>
        <end position="380"/>
    </location>
</feature>
<dbReference type="Pfam" id="PF03632">
    <property type="entry name" value="Glyco_hydro_65m"/>
    <property type="match status" value="1"/>
</dbReference>
<evidence type="ECO:0000259" key="1">
    <source>
        <dbReference type="Pfam" id="PF03632"/>
    </source>
</evidence>
<dbReference type="GO" id="GO:0004553">
    <property type="term" value="F:hydrolase activity, hydrolyzing O-glycosyl compounds"/>
    <property type="evidence" value="ECO:0007669"/>
    <property type="project" value="TreeGrafter"/>
</dbReference>
<dbReference type="SUPFAM" id="SSF48208">
    <property type="entry name" value="Six-hairpin glycosidases"/>
    <property type="match status" value="1"/>
</dbReference>
<dbReference type="SUPFAM" id="SSF74650">
    <property type="entry name" value="Galactose mutarotase-like"/>
    <property type="match status" value="1"/>
</dbReference>
<dbReference type="GO" id="GO:0005975">
    <property type="term" value="P:carbohydrate metabolic process"/>
    <property type="evidence" value="ECO:0007669"/>
    <property type="project" value="InterPro"/>
</dbReference>
<dbReference type="InterPro" id="IPR005196">
    <property type="entry name" value="Glyco_hydro_65_N"/>
</dbReference>
<organism evidence="4 5">
    <name type="scientific">Lacticaseibacillus nasuensis JCM 17158</name>
    <dbReference type="NCBI Taxonomy" id="1291734"/>
    <lineage>
        <taxon>Bacteria</taxon>
        <taxon>Bacillati</taxon>
        <taxon>Bacillota</taxon>
        <taxon>Bacilli</taxon>
        <taxon>Lactobacillales</taxon>
        <taxon>Lactobacillaceae</taxon>
        <taxon>Lacticaseibacillus</taxon>
    </lineage>
</organism>
<dbReference type="PANTHER" id="PTHR11051">
    <property type="entry name" value="GLYCOSYL HYDROLASE-RELATED"/>
    <property type="match status" value="1"/>
</dbReference>
<evidence type="ECO:0000259" key="3">
    <source>
        <dbReference type="Pfam" id="PF03636"/>
    </source>
</evidence>